<dbReference type="OrthoDB" id="3238562at2759"/>
<reference evidence="1 2" key="1">
    <citation type="journal article" date="2008" name="Nature">
        <title>The genome of Laccaria bicolor provides insights into mycorrhizal symbiosis.</title>
        <authorList>
            <person name="Martin F."/>
            <person name="Aerts A."/>
            <person name="Ahren D."/>
            <person name="Brun A."/>
            <person name="Danchin E.G.J."/>
            <person name="Duchaussoy F."/>
            <person name="Gibon J."/>
            <person name="Kohler A."/>
            <person name="Lindquist E."/>
            <person name="Pereda V."/>
            <person name="Salamov A."/>
            <person name="Shapiro H.J."/>
            <person name="Wuyts J."/>
            <person name="Blaudez D."/>
            <person name="Buee M."/>
            <person name="Brokstein P."/>
            <person name="Canbaeck B."/>
            <person name="Cohen D."/>
            <person name="Courty P.E."/>
            <person name="Coutinho P.M."/>
            <person name="Delaruelle C."/>
            <person name="Detter J.C."/>
            <person name="Deveau A."/>
            <person name="DiFazio S."/>
            <person name="Duplessis S."/>
            <person name="Fraissinet-Tachet L."/>
            <person name="Lucic E."/>
            <person name="Frey-Klett P."/>
            <person name="Fourrey C."/>
            <person name="Feussner I."/>
            <person name="Gay G."/>
            <person name="Grimwood J."/>
            <person name="Hoegger P.J."/>
            <person name="Jain P."/>
            <person name="Kilaru S."/>
            <person name="Labbe J."/>
            <person name="Lin Y.C."/>
            <person name="Legue V."/>
            <person name="Le Tacon F."/>
            <person name="Marmeisse R."/>
            <person name="Melayah D."/>
            <person name="Montanini B."/>
            <person name="Muratet M."/>
            <person name="Nehls U."/>
            <person name="Niculita-Hirzel H."/>
            <person name="Oudot-Le Secq M.P."/>
            <person name="Peter M."/>
            <person name="Quesneville H."/>
            <person name="Rajashekar B."/>
            <person name="Reich M."/>
            <person name="Rouhier N."/>
            <person name="Schmutz J."/>
            <person name="Yin T."/>
            <person name="Chalot M."/>
            <person name="Henrissat B."/>
            <person name="Kuees U."/>
            <person name="Lucas S."/>
            <person name="Van de Peer Y."/>
            <person name="Podila G.K."/>
            <person name="Polle A."/>
            <person name="Pukkila P.J."/>
            <person name="Richardson P.M."/>
            <person name="Rouze P."/>
            <person name="Sanders I.R."/>
            <person name="Stajich J.E."/>
            <person name="Tunlid A."/>
            <person name="Tuskan G."/>
            <person name="Grigoriev I.V."/>
        </authorList>
    </citation>
    <scope>NUCLEOTIDE SEQUENCE [LARGE SCALE GENOMIC DNA]</scope>
    <source>
        <strain evidence="2">S238N-H82 / ATCC MYA-4686</strain>
    </source>
</reference>
<dbReference type="InterPro" id="IPR001680">
    <property type="entry name" value="WD40_rpt"/>
</dbReference>
<dbReference type="RefSeq" id="XP_001890458.1">
    <property type="nucleotide sequence ID" value="XM_001890423.1"/>
</dbReference>
<evidence type="ECO:0008006" key="3">
    <source>
        <dbReference type="Google" id="ProtNLM"/>
    </source>
</evidence>
<keyword evidence="2" id="KW-1185">Reference proteome</keyword>
<dbReference type="KEGG" id="lbc:LACBIDRAFT_318570"/>
<accession>B0E2P3</accession>
<dbReference type="InParanoid" id="B0E2P3"/>
<name>B0E2P3_LACBS</name>
<dbReference type="Proteomes" id="UP000001194">
    <property type="component" value="Unassembled WGS sequence"/>
</dbReference>
<dbReference type="InterPro" id="IPR036322">
    <property type="entry name" value="WD40_repeat_dom_sf"/>
</dbReference>
<dbReference type="Gene3D" id="2.130.10.10">
    <property type="entry name" value="YVTN repeat-like/Quinoprotein amine dehydrogenase"/>
    <property type="match status" value="2"/>
</dbReference>
<dbReference type="InterPro" id="IPR015943">
    <property type="entry name" value="WD40/YVTN_repeat-like_dom_sf"/>
</dbReference>
<evidence type="ECO:0000313" key="1">
    <source>
        <dbReference type="EMBL" id="EDQ98879.1"/>
    </source>
</evidence>
<dbReference type="Pfam" id="PF00400">
    <property type="entry name" value="WD40"/>
    <property type="match status" value="1"/>
</dbReference>
<proteinExistence type="predicted"/>
<dbReference type="HOGENOM" id="CLU_1627372_0_0_1"/>
<dbReference type="AlphaFoldDB" id="B0E2P3"/>
<dbReference type="SMART" id="SM00320">
    <property type="entry name" value="WD40"/>
    <property type="match status" value="3"/>
</dbReference>
<protein>
    <recommendedName>
        <fullName evidence="3">WD40 repeat-like protein</fullName>
    </recommendedName>
</protein>
<dbReference type="GeneID" id="6086113"/>
<dbReference type="EMBL" id="DS547186">
    <property type="protein sequence ID" value="EDQ98879.1"/>
    <property type="molecule type" value="Genomic_DNA"/>
</dbReference>
<gene>
    <name evidence="1" type="ORF">LACBIDRAFT_318570</name>
</gene>
<sequence length="163" mass="17977">MSTLRYEVKYKIDNKLGPISCLAFSAEGQTLAVGSHSLITLWDMDTRRSPLVYDGKSEVTCLEWGPNNTLYCGYESGFLTATKVDVLRQEWVTVGYQASTAPLTSISVHQAGTHLAIATDGGVGLWVLNSASGDWQHRKTLESPLVVYTLIIKTRHMPGRRCV</sequence>
<organism evidence="2">
    <name type="scientific">Laccaria bicolor (strain S238N-H82 / ATCC MYA-4686)</name>
    <name type="common">Bicoloured deceiver</name>
    <name type="synonym">Laccaria laccata var. bicolor</name>
    <dbReference type="NCBI Taxonomy" id="486041"/>
    <lineage>
        <taxon>Eukaryota</taxon>
        <taxon>Fungi</taxon>
        <taxon>Dikarya</taxon>
        <taxon>Basidiomycota</taxon>
        <taxon>Agaricomycotina</taxon>
        <taxon>Agaricomycetes</taxon>
        <taxon>Agaricomycetidae</taxon>
        <taxon>Agaricales</taxon>
        <taxon>Agaricineae</taxon>
        <taxon>Hydnangiaceae</taxon>
        <taxon>Laccaria</taxon>
    </lineage>
</organism>
<dbReference type="SUPFAM" id="SSF50978">
    <property type="entry name" value="WD40 repeat-like"/>
    <property type="match status" value="1"/>
</dbReference>
<evidence type="ECO:0000313" key="2">
    <source>
        <dbReference type="Proteomes" id="UP000001194"/>
    </source>
</evidence>